<keyword evidence="1" id="KW-0732">Signal</keyword>
<comment type="caution">
    <text evidence="6">The sequence shown here is derived from an EMBL/GenBank/DDBJ whole genome shotgun (WGS) entry which is preliminary data.</text>
</comment>
<evidence type="ECO:0000313" key="6">
    <source>
        <dbReference type="EMBL" id="KAG8546649.1"/>
    </source>
</evidence>
<feature type="transmembrane region" description="Helical" evidence="4">
    <location>
        <begin position="167"/>
        <end position="193"/>
    </location>
</feature>
<evidence type="ECO:0000256" key="4">
    <source>
        <dbReference type="SAM" id="Phobius"/>
    </source>
</evidence>
<proteinExistence type="predicted"/>
<dbReference type="InterPro" id="IPR013783">
    <property type="entry name" value="Ig-like_fold"/>
</dbReference>
<dbReference type="SUPFAM" id="SSF48726">
    <property type="entry name" value="Immunoglobulin"/>
    <property type="match status" value="2"/>
</dbReference>
<protein>
    <recommendedName>
        <fullName evidence="5">Ig-like domain-containing protein</fullName>
    </recommendedName>
</protein>
<keyword evidence="4" id="KW-0472">Membrane</keyword>
<name>A0AAV6ZB65_ENGPU</name>
<dbReference type="PANTHER" id="PTHR44427">
    <property type="entry name" value="CARCINOEMBRYONIC ANTIGEN-RELATED CELL ADHESION MOLECULE 19"/>
    <property type="match status" value="1"/>
</dbReference>
<dbReference type="PANTHER" id="PTHR44427:SF5">
    <property type="entry name" value="V-SET AND IMMUNOGLOBULIN DOMAIN-CONTAINING PROTEIN 10-LIKE"/>
    <property type="match status" value="1"/>
</dbReference>
<feature type="region of interest" description="Disordered" evidence="3">
    <location>
        <begin position="253"/>
        <end position="277"/>
    </location>
</feature>
<keyword evidence="4" id="KW-0812">Transmembrane</keyword>
<dbReference type="Proteomes" id="UP000824782">
    <property type="component" value="Unassembled WGS sequence"/>
</dbReference>
<organism evidence="6 7">
    <name type="scientific">Engystomops pustulosus</name>
    <name type="common">Tungara frog</name>
    <name type="synonym">Physalaemus pustulosus</name>
    <dbReference type="NCBI Taxonomy" id="76066"/>
    <lineage>
        <taxon>Eukaryota</taxon>
        <taxon>Metazoa</taxon>
        <taxon>Chordata</taxon>
        <taxon>Craniata</taxon>
        <taxon>Vertebrata</taxon>
        <taxon>Euteleostomi</taxon>
        <taxon>Amphibia</taxon>
        <taxon>Batrachia</taxon>
        <taxon>Anura</taxon>
        <taxon>Neobatrachia</taxon>
        <taxon>Hyloidea</taxon>
        <taxon>Leptodactylidae</taxon>
        <taxon>Leiuperinae</taxon>
        <taxon>Engystomops</taxon>
    </lineage>
</organism>
<reference evidence="6" key="1">
    <citation type="thesis" date="2020" institute="ProQuest LLC" country="789 East Eisenhower Parkway, Ann Arbor, MI, USA">
        <title>Comparative Genomics and Chromosome Evolution.</title>
        <authorList>
            <person name="Mudd A.B."/>
        </authorList>
    </citation>
    <scope>NUCLEOTIDE SEQUENCE</scope>
    <source>
        <strain evidence="6">237g6f4</strain>
        <tissue evidence="6">Blood</tissue>
    </source>
</reference>
<accession>A0AAV6ZB65</accession>
<evidence type="ECO:0000256" key="3">
    <source>
        <dbReference type="SAM" id="MobiDB-lite"/>
    </source>
</evidence>
<evidence type="ECO:0000256" key="2">
    <source>
        <dbReference type="ARBA" id="ARBA00023180"/>
    </source>
</evidence>
<feature type="domain" description="Ig-like" evidence="5">
    <location>
        <begin position="64"/>
        <end position="154"/>
    </location>
</feature>
<dbReference type="InterPro" id="IPR036179">
    <property type="entry name" value="Ig-like_dom_sf"/>
</dbReference>
<gene>
    <name evidence="6" type="ORF">GDO81_030113</name>
</gene>
<dbReference type="PROSITE" id="PS50835">
    <property type="entry name" value="IG_LIKE"/>
    <property type="match status" value="1"/>
</dbReference>
<dbReference type="Pfam" id="PF13927">
    <property type="entry name" value="Ig_3"/>
    <property type="match status" value="1"/>
</dbReference>
<dbReference type="SMART" id="SM00408">
    <property type="entry name" value="IGc2"/>
    <property type="match status" value="1"/>
</dbReference>
<dbReference type="Gene3D" id="2.60.40.10">
    <property type="entry name" value="Immunoglobulins"/>
    <property type="match status" value="2"/>
</dbReference>
<evidence type="ECO:0000313" key="7">
    <source>
        <dbReference type="Proteomes" id="UP000824782"/>
    </source>
</evidence>
<evidence type="ECO:0000256" key="1">
    <source>
        <dbReference type="ARBA" id="ARBA00022729"/>
    </source>
</evidence>
<dbReference type="EMBL" id="WNYA01000990">
    <property type="protein sequence ID" value="KAG8546649.1"/>
    <property type="molecule type" value="Genomic_DNA"/>
</dbReference>
<keyword evidence="2" id="KW-0325">Glycoprotein</keyword>
<keyword evidence="7" id="KW-1185">Reference proteome</keyword>
<sequence>MLVTWYKNIIASSPTLQGRADIIGNGSLLIYNSAKSDSGNYSVSVAPPGDLTGSLSFRVNIYDPVTNVSVSQSPAAVDETSPAVNLSCSASSGGMTYTWMREGQSLVINGSYVTLDGGRILQINHPNRTHSGNYSCNVSNPVSWGDAMRFLNISFSDPSTSSLSGGAIAGIVIGAVGGVILLIALIIIVVFCVRKRHREREKKPAAPHKDAIRTVSGTTLSPDDPAYFTMNNIMYRSSSISMGSYIMNNGDNTSDYFRNPSPNPPPNPPKVKHATQV</sequence>
<evidence type="ECO:0000259" key="5">
    <source>
        <dbReference type="PROSITE" id="PS50835"/>
    </source>
</evidence>
<dbReference type="InterPro" id="IPR003598">
    <property type="entry name" value="Ig_sub2"/>
</dbReference>
<dbReference type="InterPro" id="IPR050831">
    <property type="entry name" value="CEA_cell_adhesion"/>
</dbReference>
<dbReference type="AlphaFoldDB" id="A0AAV6ZB65"/>
<keyword evidence="4" id="KW-1133">Transmembrane helix</keyword>
<dbReference type="InterPro" id="IPR007110">
    <property type="entry name" value="Ig-like_dom"/>
</dbReference>